<dbReference type="RefSeq" id="WP_344307294.1">
    <property type="nucleotide sequence ID" value="NZ_BAAANY010000002.1"/>
</dbReference>
<dbReference type="PRINTS" id="PR00455">
    <property type="entry name" value="HTHTETR"/>
</dbReference>
<evidence type="ECO:0000256" key="1">
    <source>
        <dbReference type="ARBA" id="ARBA00023015"/>
    </source>
</evidence>
<dbReference type="InterPro" id="IPR001647">
    <property type="entry name" value="HTH_TetR"/>
</dbReference>
<dbReference type="EMBL" id="BAAANY010000002">
    <property type="protein sequence ID" value="GAA1661372.1"/>
    <property type="molecule type" value="Genomic_DNA"/>
</dbReference>
<keyword evidence="7" id="KW-1185">Reference proteome</keyword>
<dbReference type="InterPro" id="IPR009057">
    <property type="entry name" value="Homeodomain-like_sf"/>
</dbReference>
<dbReference type="Gene3D" id="1.10.10.60">
    <property type="entry name" value="Homeodomain-like"/>
    <property type="match status" value="1"/>
</dbReference>
<gene>
    <name evidence="6" type="ORF">GCM10009765_08620</name>
</gene>
<proteinExistence type="predicted"/>
<protein>
    <submittedName>
        <fullName evidence="6">TetR/AcrR family transcriptional regulator</fullName>
    </submittedName>
</protein>
<dbReference type="Pfam" id="PF16859">
    <property type="entry name" value="TetR_C_11"/>
    <property type="match status" value="1"/>
</dbReference>
<evidence type="ECO:0000256" key="3">
    <source>
        <dbReference type="ARBA" id="ARBA00023163"/>
    </source>
</evidence>
<keyword evidence="3" id="KW-0804">Transcription</keyword>
<comment type="caution">
    <text evidence="6">The sequence shown here is derived from an EMBL/GenBank/DDBJ whole genome shotgun (WGS) entry which is preliminary data.</text>
</comment>
<dbReference type="InterPro" id="IPR011075">
    <property type="entry name" value="TetR_C"/>
</dbReference>
<feature type="domain" description="HTH tetR-type" evidence="5">
    <location>
        <begin position="14"/>
        <end position="74"/>
    </location>
</feature>
<keyword evidence="1" id="KW-0805">Transcription regulation</keyword>
<dbReference type="SUPFAM" id="SSF48498">
    <property type="entry name" value="Tetracyclin repressor-like, C-terminal domain"/>
    <property type="match status" value="1"/>
</dbReference>
<feature type="DNA-binding region" description="H-T-H motif" evidence="4">
    <location>
        <begin position="37"/>
        <end position="56"/>
    </location>
</feature>
<evidence type="ECO:0000313" key="7">
    <source>
        <dbReference type="Proteomes" id="UP001500618"/>
    </source>
</evidence>
<dbReference type="Pfam" id="PF00440">
    <property type="entry name" value="TetR_N"/>
    <property type="match status" value="1"/>
</dbReference>
<dbReference type="SUPFAM" id="SSF46689">
    <property type="entry name" value="Homeodomain-like"/>
    <property type="match status" value="1"/>
</dbReference>
<dbReference type="PROSITE" id="PS50977">
    <property type="entry name" value="HTH_TETR_2"/>
    <property type="match status" value="1"/>
</dbReference>
<reference evidence="7" key="1">
    <citation type="journal article" date="2019" name="Int. J. Syst. Evol. Microbiol.">
        <title>The Global Catalogue of Microorganisms (GCM) 10K type strain sequencing project: providing services to taxonomists for standard genome sequencing and annotation.</title>
        <authorList>
            <consortium name="The Broad Institute Genomics Platform"/>
            <consortium name="The Broad Institute Genome Sequencing Center for Infectious Disease"/>
            <person name="Wu L."/>
            <person name="Ma J."/>
        </authorList>
    </citation>
    <scope>NUCLEOTIDE SEQUENCE [LARGE SCALE GENOMIC DNA]</scope>
    <source>
        <strain evidence="7">JCM 14718</strain>
    </source>
</reference>
<evidence type="ECO:0000256" key="2">
    <source>
        <dbReference type="ARBA" id="ARBA00023125"/>
    </source>
</evidence>
<dbReference type="Proteomes" id="UP001500618">
    <property type="component" value="Unassembled WGS sequence"/>
</dbReference>
<dbReference type="PANTHER" id="PTHR30055:SF148">
    <property type="entry name" value="TETR-FAMILY TRANSCRIPTIONAL REGULATOR"/>
    <property type="match status" value="1"/>
</dbReference>
<sequence length="198" mass="21562">MTRRTPSGAAVLQPEVTTAIVDAVFDELVDKGVGRLSMEGVAARAGVGKSALYRRWPSKDKMVMAVLADLSVPLAEITDTGSLRGDVRATVEAVTGWITHPKFRRVLADLIAEGERHPERAAAVVDAIGGPRREHAFATLRRAIDRGELPADVDLELAADLFAAPMYWRMIVRRGPVEDDYLDRVTEMILRALGATTC</sequence>
<dbReference type="PANTHER" id="PTHR30055">
    <property type="entry name" value="HTH-TYPE TRANSCRIPTIONAL REGULATOR RUTR"/>
    <property type="match status" value="1"/>
</dbReference>
<evidence type="ECO:0000313" key="6">
    <source>
        <dbReference type="EMBL" id="GAA1661372.1"/>
    </source>
</evidence>
<evidence type="ECO:0000259" key="5">
    <source>
        <dbReference type="PROSITE" id="PS50977"/>
    </source>
</evidence>
<accession>A0ABP4RT28</accession>
<dbReference type="InterPro" id="IPR036271">
    <property type="entry name" value="Tet_transcr_reg_TetR-rel_C_sf"/>
</dbReference>
<keyword evidence="2 4" id="KW-0238">DNA-binding</keyword>
<organism evidence="6 7">
    <name type="scientific">Fodinicola feengrottensis</name>
    <dbReference type="NCBI Taxonomy" id="435914"/>
    <lineage>
        <taxon>Bacteria</taxon>
        <taxon>Bacillati</taxon>
        <taxon>Actinomycetota</taxon>
        <taxon>Actinomycetes</taxon>
        <taxon>Mycobacteriales</taxon>
        <taxon>Fodinicola</taxon>
    </lineage>
</organism>
<name>A0ABP4RT28_9ACTN</name>
<dbReference type="InterPro" id="IPR050109">
    <property type="entry name" value="HTH-type_TetR-like_transc_reg"/>
</dbReference>
<evidence type="ECO:0000256" key="4">
    <source>
        <dbReference type="PROSITE-ProRule" id="PRU00335"/>
    </source>
</evidence>
<dbReference type="Gene3D" id="1.10.357.10">
    <property type="entry name" value="Tetracycline Repressor, domain 2"/>
    <property type="match status" value="1"/>
</dbReference>